<keyword evidence="1" id="KW-0472">Membrane</keyword>
<dbReference type="Proteomes" id="UP000887569">
    <property type="component" value="Unplaced"/>
</dbReference>
<dbReference type="WBParaSite" id="PgR141_g001_t02">
    <property type="protein sequence ID" value="PgR141_g001_t02"/>
    <property type="gene ID" value="PgR141_g001"/>
</dbReference>
<reference evidence="3" key="1">
    <citation type="submission" date="2022-11" db="UniProtKB">
        <authorList>
            <consortium name="WormBaseParasite"/>
        </authorList>
    </citation>
    <scope>IDENTIFICATION</scope>
</reference>
<accession>A0A915CEC3</accession>
<feature type="transmembrane region" description="Helical" evidence="1">
    <location>
        <begin position="20"/>
        <end position="40"/>
    </location>
</feature>
<keyword evidence="1" id="KW-1133">Transmembrane helix</keyword>
<dbReference type="InterPro" id="IPR038204">
    <property type="entry name" value="Abf-1/2_sf"/>
</dbReference>
<dbReference type="Pfam" id="PF16839">
    <property type="entry name" value="Antimicrobial25"/>
    <property type="match status" value="1"/>
</dbReference>
<dbReference type="Gene3D" id="3.30.30.110">
    <property type="entry name" value="Antibacterial factor-related peptide"/>
    <property type="match status" value="1"/>
</dbReference>
<organism evidence="2 3">
    <name type="scientific">Parascaris univalens</name>
    <name type="common">Nematode worm</name>
    <dbReference type="NCBI Taxonomy" id="6257"/>
    <lineage>
        <taxon>Eukaryota</taxon>
        <taxon>Metazoa</taxon>
        <taxon>Ecdysozoa</taxon>
        <taxon>Nematoda</taxon>
        <taxon>Chromadorea</taxon>
        <taxon>Rhabditida</taxon>
        <taxon>Spirurina</taxon>
        <taxon>Ascaridomorpha</taxon>
        <taxon>Ascaridoidea</taxon>
        <taxon>Ascarididae</taxon>
        <taxon>Parascaris</taxon>
    </lineage>
</organism>
<sequence length="82" mass="8631">VELFQLGGRVLRWLLTMKTITFTVLFVVVLAVNSAAGFCVEGLCRTSCKLQNCGTGSCVKRGGRPTCVCSRCGSGGGSWPSV</sequence>
<name>A0A915CEC3_PARUN</name>
<evidence type="ECO:0000313" key="3">
    <source>
        <dbReference type="WBParaSite" id="PgR141_g001_t02"/>
    </source>
</evidence>
<evidence type="ECO:0000313" key="2">
    <source>
        <dbReference type="Proteomes" id="UP000887569"/>
    </source>
</evidence>
<dbReference type="InterPro" id="IPR031770">
    <property type="entry name" value="Abf-1/2"/>
</dbReference>
<protein>
    <submittedName>
        <fullName evidence="3">Secreted protein</fullName>
    </submittedName>
</protein>
<keyword evidence="2" id="KW-1185">Reference proteome</keyword>
<evidence type="ECO:0000256" key="1">
    <source>
        <dbReference type="SAM" id="Phobius"/>
    </source>
</evidence>
<keyword evidence="1" id="KW-0812">Transmembrane</keyword>
<dbReference type="GO" id="GO:0098542">
    <property type="term" value="P:defense response to other organism"/>
    <property type="evidence" value="ECO:0007669"/>
    <property type="project" value="InterPro"/>
</dbReference>
<dbReference type="AlphaFoldDB" id="A0A915CEC3"/>
<proteinExistence type="predicted"/>